<dbReference type="EMBL" id="CP060693">
    <property type="protein sequence ID" value="QNM90076.1"/>
    <property type="molecule type" value="Genomic_DNA"/>
</dbReference>
<proteinExistence type="predicted"/>
<dbReference type="Proteomes" id="UP000515842">
    <property type="component" value="Chromosome"/>
</dbReference>
<evidence type="ECO:0000313" key="2">
    <source>
        <dbReference type="EMBL" id="QNM90076.1"/>
    </source>
</evidence>
<name>A0A7G9LN77_9BACT</name>
<dbReference type="InterPro" id="IPR041223">
    <property type="entry name" value="ApeA_NTD"/>
</dbReference>
<evidence type="ECO:0000313" key="3">
    <source>
        <dbReference type="Proteomes" id="UP000515842"/>
    </source>
</evidence>
<dbReference type="Pfam" id="PF18862">
    <property type="entry name" value="ApeA_NTD1"/>
    <property type="match status" value="1"/>
</dbReference>
<sequence length="438" mass="52853">MNKIDKLFLNEKIFLDVKVQYDTNYWVAGKLNISQEKIILIMYGELNTKSSYQSNRTFKKLICTNYSNSNFILLDVKLFESQNSRLNQDIGSFYDEYEASEILFNSKNNVKIDNFIQISFNSKDLQKWIQTTNLQRKILDNYLLKEHNNIDLKEVLIDIEDMYLIIHYPTTRYLDSSNNRAGIKFKPTINLSFQQEVSFEYIRKKYFELLNLLYLLFGYDLNIDEINLINDESSFSYFYKQKLDRNYDKNVFIPLGHNLKFNNNNIIETPLSIFQNYFKLDDYKKSFFKAFRKYKMFHYTEDKLLGYFRILENLMFDKEEKFTENYIKIYLENINLSDEDKLKEKSKLVKVLNQSIIDRKEKIKFIVFHNKFINVLSNNYKLKVNFNDVEEIVKLRNDISHFNDYKITQNDLERYIDYLELLLNYVLLRLVGYGDESF</sequence>
<protein>
    <recommendedName>
        <fullName evidence="1">ApeA N-terminal domain-containing protein</fullName>
    </recommendedName>
</protein>
<dbReference type="AlphaFoldDB" id="A0A7G9LN77"/>
<gene>
    <name evidence="2" type="ORF">HOO34_10745</name>
</gene>
<reference evidence="2 3" key="1">
    <citation type="journal article" date="2020" name="Front. Microbiol.">
        <title>Genomic Analysis and Antimicrobial Resistance of Aliarcobacter cryaerophilus Strains From German Water Poultry.</title>
        <authorList>
            <person name="Muller E."/>
            <person name="Hotzel H."/>
            <person name="Ahlers C."/>
            <person name="Hanel I."/>
            <person name="Tomaso H."/>
            <person name="Abdel-Glil M.Y."/>
        </authorList>
    </citation>
    <scope>NUCLEOTIDE SEQUENCE [LARGE SCALE GENOMIC DNA]</scope>
    <source>
        <strain evidence="2 3">16CS1285-4</strain>
    </source>
</reference>
<evidence type="ECO:0000259" key="1">
    <source>
        <dbReference type="Pfam" id="PF18862"/>
    </source>
</evidence>
<accession>A0A7G9LN77</accession>
<feature type="domain" description="ApeA N-terminal" evidence="1">
    <location>
        <begin position="26"/>
        <end position="258"/>
    </location>
</feature>
<organism evidence="2 3">
    <name type="scientific">Aliarcobacter cryaerophilus</name>
    <dbReference type="NCBI Taxonomy" id="28198"/>
    <lineage>
        <taxon>Bacteria</taxon>
        <taxon>Pseudomonadati</taxon>
        <taxon>Campylobacterota</taxon>
        <taxon>Epsilonproteobacteria</taxon>
        <taxon>Campylobacterales</taxon>
        <taxon>Arcobacteraceae</taxon>
        <taxon>Aliarcobacter</taxon>
    </lineage>
</organism>
<dbReference type="RefSeq" id="WP_187474446.1">
    <property type="nucleotide sequence ID" value="NZ_CP060693.1"/>
</dbReference>